<dbReference type="FunFam" id="3.90.850.10:FF:000002">
    <property type="entry name" value="2-hydroxyhepta-2,4-diene-1,7-dioate isomerase"/>
    <property type="match status" value="1"/>
</dbReference>
<organism evidence="4 5">
    <name type="scientific">Mycolicibacter algericus</name>
    <name type="common">Mycobacterium algericum</name>
    <dbReference type="NCBI Taxonomy" id="1288388"/>
    <lineage>
        <taxon>Bacteria</taxon>
        <taxon>Bacillati</taxon>
        <taxon>Actinomycetota</taxon>
        <taxon>Actinomycetes</taxon>
        <taxon>Mycobacteriales</taxon>
        <taxon>Mycobacteriaceae</taxon>
        <taxon>Mycolicibacter</taxon>
    </lineage>
</organism>
<comment type="similarity">
    <text evidence="1">Belongs to the FAH family.</text>
</comment>
<name>A0A7I9YA57_MYCAL</name>
<dbReference type="PANTHER" id="PTHR42796:SF4">
    <property type="entry name" value="FUMARYLACETOACETATE HYDROLASE DOMAIN-CONTAINING PROTEIN 2A"/>
    <property type="match status" value="1"/>
</dbReference>
<dbReference type="PANTHER" id="PTHR42796">
    <property type="entry name" value="FUMARYLACETOACETATE HYDROLASE DOMAIN-CONTAINING PROTEIN 2A-RELATED"/>
    <property type="match status" value="1"/>
</dbReference>
<keyword evidence="2" id="KW-0479">Metal-binding</keyword>
<dbReference type="GO" id="GO:0019752">
    <property type="term" value="P:carboxylic acid metabolic process"/>
    <property type="evidence" value="ECO:0007669"/>
    <property type="project" value="UniProtKB-ARBA"/>
</dbReference>
<evidence type="ECO:0000256" key="2">
    <source>
        <dbReference type="ARBA" id="ARBA00022723"/>
    </source>
</evidence>
<sequence length="315" mass="32601">MRLATYDDGRGPRPAVQRHAGSELVDIATLAELGGVGALVGAGPDITPVLMAGPATVGELLGLYEKHEAQLRAASAVHPVESVTLLPPVLRPEKFICIGLNYHDHAAETGQAVPKEPMFFAKFANSLIGHGAAITPPAITKQVDYEAELAVVIGKRGNNIAAAQALQHVAGVMALNDVSARDLQLANQLWTGGKAIDTFAPAGPALVMLHDIDDVQNLAIKARVNGVVVQDSNTANMIFSVADLVCYLSRIMTLVPGDIIATGTPAGVAHAHGPMTFLRSGDTVEIDIAGVGVLRNPVGEPVGSSPLPQPVGATS</sequence>
<evidence type="ECO:0000313" key="4">
    <source>
        <dbReference type="EMBL" id="GFG85595.1"/>
    </source>
</evidence>
<proteinExistence type="inferred from homology"/>
<dbReference type="AlphaFoldDB" id="A0A7I9YA57"/>
<evidence type="ECO:0000259" key="3">
    <source>
        <dbReference type="Pfam" id="PF01557"/>
    </source>
</evidence>
<reference evidence="4 5" key="1">
    <citation type="journal article" date="2019" name="Emerg. Microbes Infect.">
        <title>Comprehensive subspecies identification of 175 nontuberculous mycobacteria species based on 7547 genomic profiles.</title>
        <authorList>
            <person name="Matsumoto Y."/>
            <person name="Kinjo T."/>
            <person name="Motooka D."/>
            <person name="Nabeya D."/>
            <person name="Jung N."/>
            <person name="Uechi K."/>
            <person name="Horii T."/>
            <person name="Iida T."/>
            <person name="Fujita J."/>
            <person name="Nakamura S."/>
        </authorList>
    </citation>
    <scope>NUCLEOTIDE SEQUENCE [LARGE SCALE GENOMIC DNA]</scope>
    <source>
        <strain evidence="4 5">JCM 30723</strain>
    </source>
</reference>
<protein>
    <submittedName>
        <fullName evidence="4">Oxygenase</fullName>
    </submittedName>
</protein>
<comment type="caution">
    <text evidence="4">The sequence shown here is derived from an EMBL/GenBank/DDBJ whole genome shotgun (WGS) entry which is preliminary data.</text>
</comment>
<dbReference type="RefSeq" id="WP_133054453.1">
    <property type="nucleotide sequence ID" value="NZ_BLKY01000001.1"/>
</dbReference>
<evidence type="ECO:0000256" key="1">
    <source>
        <dbReference type="ARBA" id="ARBA00010211"/>
    </source>
</evidence>
<dbReference type="InterPro" id="IPR036663">
    <property type="entry name" value="Fumarylacetoacetase_C_sf"/>
</dbReference>
<dbReference type="GO" id="GO:0046872">
    <property type="term" value="F:metal ion binding"/>
    <property type="evidence" value="ECO:0007669"/>
    <property type="project" value="UniProtKB-KW"/>
</dbReference>
<dbReference type="EMBL" id="BLKY01000001">
    <property type="protein sequence ID" value="GFG85595.1"/>
    <property type="molecule type" value="Genomic_DNA"/>
</dbReference>
<gene>
    <name evidence="4" type="ORF">MALGJ_22710</name>
</gene>
<dbReference type="Proteomes" id="UP000465305">
    <property type="component" value="Unassembled WGS sequence"/>
</dbReference>
<dbReference type="Pfam" id="PF01557">
    <property type="entry name" value="FAA_hydrolase"/>
    <property type="match status" value="1"/>
</dbReference>
<dbReference type="GO" id="GO:0016853">
    <property type="term" value="F:isomerase activity"/>
    <property type="evidence" value="ECO:0007669"/>
    <property type="project" value="UniProtKB-ARBA"/>
</dbReference>
<dbReference type="InterPro" id="IPR011234">
    <property type="entry name" value="Fumarylacetoacetase-like_C"/>
</dbReference>
<feature type="domain" description="Fumarylacetoacetase-like C-terminal" evidence="3">
    <location>
        <begin position="94"/>
        <end position="298"/>
    </location>
</feature>
<dbReference type="InterPro" id="IPR051121">
    <property type="entry name" value="FAH"/>
</dbReference>
<dbReference type="SUPFAM" id="SSF56529">
    <property type="entry name" value="FAH"/>
    <property type="match status" value="1"/>
</dbReference>
<evidence type="ECO:0000313" key="5">
    <source>
        <dbReference type="Proteomes" id="UP000465305"/>
    </source>
</evidence>
<accession>A0A7I9YA57</accession>
<dbReference type="Gene3D" id="3.90.850.10">
    <property type="entry name" value="Fumarylacetoacetase-like, C-terminal domain"/>
    <property type="match status" value="1"/>
</dbReference>